<evidence type="ECO:0000256" key="2">
    <source>
        <dbReference type="ARBA" id="ARBA00022827"/>
    </source>
</evidence>
<dbReference type="EMBL" id="LR593887">
    <property type="protein sequence ID" value="VTS02363.1"/>
    <property type="molecule type" value="Genomic_DNA"/>
</dbReference>
<name>A0A6C2YMD6_9BACT</name>
<evidence type="ECO:0000259" key="3">
    <source>
        <dbReference type="PROSITE" id="PS51387"/>
    </source>
</evidence>
<dbReference type="AlphaFoldDB" id="A0A6C2YMD6"/>
<dbReference type="InterPro" id="IPR006094">
    <property type="entry name" value="Oxid_FAD_bind_N"/>
</dbReference>
<proteinExistence type="predicted"/>
<organism evidence="4">
    <name type="scientific">Tuwongella immobilis</name>
    <dbReference type="NCBI Taxonomy" id="692036"/>
    <lineage>
        <taxon>Bacteria</taxon>
        <taxon>Pseudomonadati</taxon>
        <taxon>Planctomycetota</taxon>
        <taxon>Planctomycetia</taxon>
        <taxon>Gemmatales</taxon>
        <taxon>Gemmataceae</taxon>
        <taxon>Tuwongella</taxon>
    </lineage>
</organism>
<evidence type="ECO:0000313" key="4">
    <source>
        <dbReference type="EMBL" id="VIP02758.1"/>
    </source>
</evidence>
<keyword evidence="2" id="KW-0274">FAD</keyword>
<dbReference type="PANTHER" id="PTHR11748:SF103">
    <property type="entry name" value="GLYCOLATE OXIDASE SUBUNIT GLCE"/>
    <property type="match status" value="1"/>
</dbReference>
<dbReference type="InParanoid" id="A0A6C2YMD6"/>
<gene>
    <name evidence="4" type="ORF">GMBLW1_12020</name>
</gene>
<dbReference type="Gene3D" id="3.30.465.10">
    <property type="match status" value="1"/>
</dbReference>
<dbReference type="Pfam" id="PF01565">
    <property type="entry name" value="FAD_binding_4"/>
    <property type="match status" value="1"/>
</dbReference>
<dbReference type="KEGG" id="tim:GMBLW1_12020"/>
<dbReference type="InterPro" id="IPR016164">
    <property type="entry name" value="FAD-linked_Oxase-like_C"/>
</dbReference>
<keyword evidence="5" id="KW-1185">Reference proteome</keyword>
<dbReference type="SUPFAM" id="SSF55103">
    <property type="entry name" value="FAD-linked oxidases, C-terminal domain"/>
    <property type="match status" value="1"/>
</dbReference>
<dbReference type="PROSITE" id="PS51387">
    <property type="entry name" value="FAD_PCMH"/>
    <property type="match status" value="1"/>
</dbReference>
<protein>
    <recommendedName>
        <fullName evidence="3">FAD-binding PCMH-type domain-containing protein</fullName>
    </recommendedName>
</protein>
<dbReference type="FunCoup" id="A0A6C2YMD6">
    <property type="interactions" value="19"/>
</dbReference>
<dbReference type="InterPro" id="IPR016169">
    <property type="entry name" value="FAD-bd_PCMH_sub2"/>
</dbReference>
<dbReference type="GO" id="GO:0071949">
    <property type="term" value="F:FAD binding"/>
    <property type="evidence" value="ECO:0007669"/>
    <property type="project" value="InterPro"/>
</dbReference>
<keyword evidence="1" id="KW-0285">Flavoprotein</keyword>
<dbReference type="EMBL" id="LR586016">
    <property type="protein sequence ID" value="VIP02758.1"/>
    <property type="molecule type" value="Genomic_DNA"/>
</dbReference>
<sequence length="420" mass="45096">MEARTLTIDSLGPLPVLQPVDATELTQLVQQASVARQPLYPVGGQTMQELGHSPRIPGKAVDLTRLDRVFDYPARDMTITVEAGITIAKLQAILAAEGQWLPIDVPFPERATLGGVIATNTSGMRRCGYGTMRDYLIGISLINDRGEVTKAGGRVVKNVAGYDLCKLYIGSLGTLGIVSQATLKVRPRPEASRLLLTPVAEPEIATVLEKLHVSRTRPAAVSLVNPATLTALRSQLSSLPAMRDGDSLLAVLFEDNAQAVAWQDGQLRQELPLHAPAMRSLDAADAAAVDAAFRDFPLLAGRPLTFKANLLPSNVPAFCRAAQALPVIPELLVHAANGIIIGHFPTLPECGEILAGWLSPLQAITEPGNGNLTITRCPVAWKPMLPIWGRPTLDRVLMRTIKTKLDPVGIFNPGRFVDGI</sequence>
<dbReference type="GO" id="GO:0003824">
    <property type="term" value="F:catalytic activity"/>
    <property type="evidence" value="ECO:0007669"/>
    <property type="project" value="InterPro"/>
</dbReference>
<dbReference type="RefSeq" id="WP_162657898.1">
    <property type="nucleotide sequence ID" value="NZ_LR593887.1"/>
</dbReference>
<dbReference type="SUPFAM" id="SSF56176">
    <property type="entry name" value="FAD-binding/transporter-associated domain-like"/>
    <property type="match status" value="1"/>
</dbReference>
<reference evidence="4" key="1">
    <citation type="submission" date="2019-04" db="EMBL/GenBank/DDBJ databases">
        <authorList>
            <consortium name="Science for Life Laboratories"/>
        </authorList>
    </citation>
    <scope>NUCLEOTIDE SEQUENCE</scope>
    <source>
        <strain evidence="4">MBLW1</strain>
    </source>
</reference>
<feature type="domain" description="FAD-binding PCMH-type" evidence="3">
    <location>
        <begin position="9"/>
        <end position="188"/>
    </location>
</feature>
<dbReference type="Proteomes" id="UP000464378">
    <property type="component" value="Chromosome"/>
</dbReference>
<dbReference type="InterPro" id="IPR016166">
    <property type="entry name" value="FAD-bd_PCMH"/>
</dbReference>
<dbReference type="InterPro" id="IPR036318">
    <property type="entry name" value="FAD-bd_PCMH-like_sf"/>
</dbReference>
<accession>A0A6C2YMD6</accession>
<evidence type="ECO:0000313" key="5">
    <source>
        <dbReference type="Proteomes" id="UP000464378"/>
    </source>
</evidence>
<evidence type="ECO:0000256" key="1">
    <source>
        <dbReference type="ARBA" id="ARBA00022630"/>
    </source>
</evidence>
<dbReference type="PANTHER" id="PTHR11748">
    <property type="entry name" value="D-LACTATE DEHYDROGENASE"/>
    <property type="match status" value="1"/>
</dbReference>